<evidence type="ECO:0000259" key="2">
    <source>
        <dbReference type="PROSITE" id="PS50837"/>
    </source>
</evidence>
<dbReference type="SUPFAM" id="SSF52540">
    <property type="entry name" value="P-loop containing nucleoside triphosphate hydrolases"/>
    <property type="match status" value="1"/>
</dbReference>
<dbReference type="EMBL" id="JAVFKD010000001">
    <property type="protein sequence ID" value="KAK5998339.1"/>
    <property type="molecule type" value="Genomic_DNA"/>
</dbReference>
<keyword evidence="4" id="KW-1185">Reference proteome</keyword>
<evidence type="ECO:0000313" key="3">
    <source>
        <dbReference type="EMBL" id="KAK5998339.1"/>
    </source>
</evidence>
<protein>
    <submittedName>
        <fullName evidence="3">Vegetative incompatibility protein HET-E-1</fullName>
    </submittedName>
</protein>
<gene>
    <name evidence="3" type="ORF">PT974_00718</name>
</gene>
<comment type="caution">
    <text evidence="3">The sequence shown here is derived from an EMBL/GenBank/DDBJ whole genome shotgun (WGS) entry which is preliminary data.</text>
</comment>
<name>A0ABR0T1M9_9HYPO</name>
<sequence length="293" mass="33571">MTSIGSVAASGDARLQFGDRHHTTHNHYSANRDQCLADLRVTDPRDDKARIEGTKGDLLEDSYSWIRENAEFQQWENDEDSPLLWIKGDPGKGKTMLFCGIINELKKDTKNRVSFFLCQQTDLRLNSATAVLRGITYLLINEQPSLRSHLQQKYDHAGQSLFEDDDAWWSLCEIVTDMLKDRNLEKTFLLIDGLDECSVDLPLLLKFITKSYNTSSVKWIVTSRNWPSIEEHMEIAEQKATLCLELNDSSISASVKSYVHHRVNRLVRMKSLDNDVQQSVQNYLESHSNGTFL</sequence>
<dbReference type="InterPro" id="IPR056884">
    <property type="entry name" value="NPHP3-like_N"/>
</dbReference>
<dbReference type="Proteomes" id="UP001338125">
    <property type="component" value="Unassembled WGS sequence"/>
</dbReference>
<keyword evidence="1" id="KW-0677">Repeat</keyword>
<dbReference type="Gene3D" id="3.40.50.300">
    <property type="entry name" value="P-loop containing nucleotide triphosphate hydrolases"/>
    <property type="match status" value="1"/>
</dbReference>
<evidence type="ECO:0000256" key="1">
    <source>
        <dbReference type="ARBA" id="ARBA00022737"/>
    </source>
</evidence>
<reference evidence="3 4" key="1">
    <citation type="submission" date="2024-01" db="EMBL/GenBank/DDBJ databases">
        <title>Complete genome of Cladobotryum mycophilum ATHUM6906.</title>
        <authorList>
            <person name="Christinaki A.C."/>
            <person name="Myridakis A.I."/>
            <person name="Kouvelis V.N."/>
        </authorList>
    </citation>
    <scope>NUCLEOTIDE SEQUENCE [LARGE SCALE GENOMIC DNA]</scope>
    <source>
        <strain evidence="3 4">ATHUM6906</strain>
    </source>
</reference>
<dbReference type="Pfam" id="PF24883">
    <property type="entry name" value="NPHP3_N"/>
    <property type="match status" value="1"/>
</dbReference>
<accession>A0ABR0T1M9</accession>
<dbReference type="InterPro" id="IPR007111">
    <property type="entry name" value="NACHT_NTPase"/>
</dbReference>
<dbReference type="PANTHER" id="PTHR10039:SF14">
    <property type="entry name" value="NACHT DOMAIN-CONTAINING PROTEIN"/>
    <property type="match status" value="1"/>
</dbReference>
<dbReference type="PROSITE" id="PS50837">
    <property type="entry name" value="NACHT"/>
    <property type="match status" value="1"/>
</dbReference>
<proteinExistence type="predicted"/>
<dbReference type="InterPro" id="IPR027417">
    <property type="entry name" value="P-loop_NTPase"/>
</dbReference>
<feature type="domain" description="NACHT" evidence="2">
    <location>
        <begin position="82"/>
        <end position="224"/>
    </location>
</feature>
<evidence type="ECO:0000313" key="4">
    <source>
        <dbReference type="Proteomes" id="UP001338125"/>
    </source>
</evidence>
<dbReference type="PANTHER" id="PTHR10039">
    <property type="entry name" value="AMELOGENIN"/>
    <property type="match status" value="1"/>
</dbReference>
<organism evidence="3 4">
    <name type="scientific">Cladobotryum mycophilum</name>
    <dbReference type="NCBI Taxonomy" id="491253"/>
    <lineage>
        <taxon>Eukaryota</taxon>
        <taxon>Fungi</taxon>
        <taxon>Dikarya</taxon>
        <taxon>Ascomycota</taxon>
        <taxon>Pezizomycotina</taxon>
        <taxon>Sordariomycetes</taxon>
        <taxon>Hypocreomycetidae</taxon>
        <taxon>Hypocreales</taxon>
        <taxon>Hypocreaceae</taxon>
        <taxon>Cladobotryum</taxon>
    </lineage>
</organism>